<dbReference type="InterPro" id="IPR011006">
    <property type="entry name" value="CheY-like_superfamily"/>
</dbReference>
<protein>
    <submittedName>
        <fullName evidence="10">Response regulator ArlR</fullName>
    </submittedName>
</protein>
<dbReference type="FunFam" id="3.40.50.2300:FF:000001">
    <property type="entry name" value="DNA-binding response regulator PhoB"/>
    <property type="match status" value="1"/>
</dbReference>
<dbReference type="STRING" id="1122213.GCA_000423365_01691"/>
<dbReference type="CDD" id="cd17574">
    <property type="entry name" value="REC_OmpR"/>
    <property type="match status" value="1"/>
</dbReference>
<feature type="domain" description="OmpR/PhoB-type" evidence="9">
    <location>
        <begin position="133"/>
        <end position="239"/>
    </location>
</feature>
<keyword evidence="2" id="KW-0902">Two-component regulatory system</keyword>
<dbReference type="InterPro" id="IPR001789">
    <property type="entry name" value="Sig_transdc_resp-reg_receiver"/>
</dbReference>
<dbReference type="Proteomes" id="UP000258927">
    <property type="component" value="Chromosome"/>
</dbReference>
<dbReference type="Pfam" id="PF00072">
    <property type="entry name" value="Response_reg"/>
    <property type="match status" value="1"/>
</dbReference>
<evidence type="ECO:0000313" key="10">
    <source>
        <dbReference type="EMBL" id="AVX03636.1"/>
    </source>
</evidence>
<evidence type="ECO:0000256" key="4">
    <source>
        <dbReference type="ARBA" id="ARBA00023125"/>
    </source>
</evidence>
<keyword evidence="1 6" id="KW-0597">Phosphoprotein</keyword>
<dbReference type="EMBL" id="CP021330">
    <property type="protein sequence ID" value="AVX03636.1"/>
    <property type="molecule type" value="Genomic_DNA"/>
</dbReference>
<dbReference type="GO" id="GO:0005829">
    <property type="term" value="C:cytosol"/>
    <property type="evidence" value="ECO:0007669"/>
    <property type="project" value="TreeGrafter"/>
</dbReference>
<evidence type="ECO:0000256" key="7">
    <source>
        <dbReference type="PROSITE-ProRule" id="PRU01091"/>
    </source>
</evidence>
<reference evidence="10 11" key="1">
    <citation type="submission" date="2017-05" db="EMBL/GenBank/DDBJ databases">
        <title>Genome Analysis of Maritalea myrionectae HL2708#5.</title>
        <authorList>
            <consortium name="Cotde Inc.-PKNU"/>
            <person name="Jang D."/>
            <person name="Oh H.-M."/>
        </authorList>
    </citation>
    <scope>NUCLEOTIDE SEQUENCE [LARGE SCALE GENOMIC DNA]</scope>
    <source>
        <strain evidence="10 11">HL2708#5</strain>
    </source>
</reference>
<dbReference type="CDD" id="cd00383">
    <property type="entry name" value="trans_reg_C"/>
    <property type="match status" value="1"/>
</dbReference>
<proteinExistence type="predicted"/>
<evidence type="ECO:0000256" key="2">
    <source>
        <dbReference type="ARBA" id="ARBA00023012"/>
    </source>
</evidence>
<dbReference type="SMART" id="SM00448">
    <property type="entry name" value="REC"/>
    <property type="match status" value="1"/>
</dbReference>
<evidence type="ECO:0000259" key="8">
    <source>
        <dbReference type="PROSITE" id="PS50110"/>
    </source>
</evidence>
<dbReference type="Pfam" id="PF00486">
    <property type="entry name" value="Trans_reg_C"/>
    <property type="match status" value="1"/>
</dbReference>
<keyword evidence="3" id="KW-0805">Transcription regulation</keyword>
<evidence type="ECO:0000256" key="6">
    <source>
        <dbReference type="PROSITE-ProRule" id="PRU00169"/>
    </source>
</evidence>
<keyword evidence="4 7" id="KW-0238">DNA-binding</keyword>
<evidence type="ECO:0000313" key="11">
    <source>
        <dbReference type="Proteomes" id="UP000258927"/>
    </source>
</evidence>
<sequence length="245" mass="27441">MTIRRILVVDDDPDVGIMLKQYLTREGYAVEIAHDTATALIKVGQQRVDLIFLDVMLGEESGFDVCQKLRAENAVPIIFLSALSADHHRLTGYQVGGDDYIAKPFNPGLLLARVKAVFRRTQRASSLSYRRDIATYTFGKWTFHGDREELVDQDGVETILSKRETALLKAFLANPQIALTREEISSVLTGEDAPQDKLDAQQGRAIDVLVGRLRQKIEQNAKAPKLIKTMRGTGYQLCCAVQRHE</sequence>
<dbReference type="SUPFAM" id="SSF52172">
    <property type="entry name" value="CheY-like"/>
    <property type="match status" value="1"/>
</dbReference>
<dbReference type="GO" id="GO:0006355">
    <property type="term" value="P:regulation of DNA-templated transcription"/>
    <property type="evidence" value="ECO:0007669"/>
    <property type="project" value="InterPro"/>
</dbReference>
<dbReference type="InterPro" id="IPR001867">
    <property type="entry name" value="OmpR/PhoB-type_DNA-bd"/>
</dbReference>
<dbReference type="GO" id="GO:0000156">
    <property type="term" value="F:phosphorelay response regulator activity"/>
    <property type="evidence" value="ECO:0007669"/>
    <property type="project" value="TreeGrafter"/>
</dbReference>
<dbReference type="PANTHER" id="PTHR48111:SF1">
    <property type="entry name" value="TWO-COMPONENT RESPONSE REGULATOR ORR33"/>
    <property type="match status" value="1"/>
</dbReference>
<keyword evidence="11" id="KW-1185">Reference proteome</keyword>
<dbReference type="SUPFAM" id="SSF46894">
    <property type="entry name" value="C-terminal effector domain of the bipartite response regulators"/>
    <property type="match status" value="1"/>
</dbReference>
<dbReference type="PANTHER" id="PTHR48111">
    <property type="entry name" value="REGULATOR OF RPOS"/>
    <property type="match status" value="1"/>
</dbReference>
<dbReference type="GO" id="GO:0032993">
    <property type="term" value="C:protein-DNA complex"/>
    <property type="evidence" value="ECO:0007669"/>
    <property type="project" value="TreeGrafter"/>
</dbReference>
<dbReference type="InterPro" id="IPR016032">
    <property type="entry name" value="Sig_transdc_resp-reg_C-effctor"/>
</dbReference>
<keyword evidence="5" id="KW-0804">Transcription</keyword>
<feature type="modified residue" description="4-aspartylphosphate" evidence="6">
    <location>
        <position position="54"/>
    </location>
</feature>
<feature type="domain" description="Response regulatory" evidence="8">
    <location>
        <begin position="5"/>
        <end position="118"/>
    </location>
</feature>
<evidence type="ECO:0000256" key="5">
    <source>
        <dbReference type="ARBA" id="ARBA00023163"/>
    </source>
</evidence>
<gene>
    <name evidence="10" type="ORF">MXMO3_01105</name>
</gene>
<dbReference type="InterPro" id="IPR036388">
    <property type="entry name" value="WH-like_DNA-bd_sf"/>
</dbReference>
<feature type="DNA-binding region" description="OmpR/PhoB-type" evidence="7">
    <location>
        <begin position="133"/>
        <end position="239"/>
    </location>
</feature>
<dbReference type="KEGG" id="mmyr:MXMO3_01105"/>
<dbReference type="Gene3D" id="3.40.50.2300">
    <property type="match status" value="1"/>
</dbReference>
<evidence type="ECO:0000256" key="3">
    <source>
        <dbReference type="ARBA" id="ARBA00023015"/>
    </source>
</evidence>
<dbReference type="RefSeq" id="WP_027834709.1">
    <property type="nucleotide sequence ID" value="NZ_CP021330.1"/>
</dbReference>
<dbReference type="GO" id="GO:0000976">
    <property type="term" value="F:transcription cis-regulatory region binding"/>
    <property type="evidence" value="ECO:0007669"/>
    <property type="project" value="TreeGrafter"/>
</dbReference>
<dbReference type="SMART" id="SM00862">
    <property type="entry name" value="Trans_reg_C"/>
    <property type="match status" value="1"/>
</dbReference>
<dbReference type="AlphaFoldDB" id="A0A2R4MCM0"/>
<name>A0A2R4MCM0_9HYPH</name>
<dbReference type="Gene3D" id="1.10.10.10">
    <property type="entry name" value="Winged helix-like DNA-binding domain superfamily/Winged helix DNA-binding domain"/>
    <property type="match status" value="1"/>
</dbReference>
<dbReference type="PROSITE" id="PS51755">
    <property type="entry name" value="OMPR_PHOB"/>
    <property type="match status" value="1"/>
</dbReference>
<evidence type="ECO:0000256" key="1">
    <source>
        <dbReference type="ARBA" id="ARBA00022553"/>
    </source>
</evidence>
<organism evidence="10 11">
    <name type="scientific">Maritalea myrionectae</name>
    <dbReference type="NCBI Taxonomy" id="454601"/>
    <lineage>
        <taxon>Bacteria</taxon>
        <taxon>Pseudomonadati</taxon>
        <taxon>Pseudomonadota</taxon>
        <taxon>Alphaproteobacteria</taxon>
        <taxon>Hyphomicrobiales</taxon>
        <taxon>Devosiaceae</taxon>
        <taxon>Maritalea</taxon>
    </lineage>
</organism>
<dbReference type="PROSITE" id="PS50110">
    <property type="entry name" value="RESPONSE_REGULATORY"/>
    <property type="match status" value="1"/>
</dbReference>
<accession>A0A2R4MCM0</accession>
<evidence type="ECO:0000259" key="9">
    <source>
        <dbReference type="PROSITE" id="PS51755"/>
    </source>
</evidence>
<dbReference type="Gene3D" id="6.10.250.690">
    <property type="match status" value="1"/>
</dbReference>
<dbReference type="InterPro" id="IPR039420">
    <property type="entry name" value="WalR-like"/>
</dbReference>